<proteinExistence type="predicted"/>
<name>A0A0A1XEM7_ZEUCU</name>
<feature type="region of interest" description="Disordered" evidence="1">
    <location>
        <begin position="1386"/>
        <end position="1414"/>
    </location>
</feature>
<reference evidence="2" key="1">
    <citation type="submission" date="2014-11" db="EMBL/GenBank/DDBJ databases">
        <authorList>
            <person name="Geib S."/>
        </authorList>
    </citation>
    <scope>NUCLEOTIDE SEQUENCE</scope>
</reference>
<protein>
    <submittedName>
        <fullName evidence="2">Protein three rows</fullName>
    </submittedName>
</protein>
<sequence>MSSEYEAAFKGTREMAVSAMHRVQQQLQTLQEDGSKDSNRREIQLALSTLRTICTVAAKPEGQHYVVYCDTLVHVLGKHIQPTMSAKYWTMFLEHLRYLHHLVADKKMFTEAKSVCDLVASYANYLKSEGDYKIVLGMFLQHLLCQHSHVRLNAQLAQEHIISILEALKELFVRMLQCNKSENFTYPELITDFIQYLVPKRVSTVFNYLATLPANKTQMYDAFFVLLKDERTLQPSKEVLQAHCQRHLEALTVFFQLDVPDRLQQQLALRHLRACREMSVFASDKSANYVFSLLYYLVKLVYGLPNPGEFQDIYKDLSQKLTTFFERYGELLMQERWFTDVPVIIAVLLTQMQQHLTTSFTFFWQHMNSIECYISHFEIILSCIRLAPRITETKLLKFDCCTSARKHTIISFVVSSLAAFSSYAAAVDDTTQESAEIFVSFRTQLLTLMRHGVSVLDSLACITPDTAELKLIYARIVQLTLDMRTPAQKRLCITLAEFLLRIRHKFAIKDWTMLLRRLYKMTLETNETTLTLDLHVAHIASMLQESAWPDINTLRTRIGHFHTASPYVSPGQSILQLAMESHSPFKVFLEAPQKHLLHWLETQQYLKYHKSSEQLQTTLMRCSPSLYAEVLVARGAGVGGALPNAVLTRLQQLRKELEQKIEKTAGLTRLEQLCWAHINTALLHDAWKVRKSTLAAEIKFQEDTLEDIWQRKELNTITVEHEIKFIKQAELALQAFRVFYEKADSEPILSNEVYIDWESIVEDLTSLALYMQLAGYLDVATDAWLLHYRITNLIDDDYNSIRSLSYFCENSVYFQNAQNAIDLRIEVPHKQKFLLHALQQLPTLVKRHQNHVLMCLCQMAHYYARSGQLNYAQALLLYVQQAHAALPNQQGKYNVVLGTVDIVKFRILWKHLDSVVDRGDTQLSQRCLLREMEDTLERFRGDFFKLSNSELVSYTILLLSLVEEVAECAANRLCDHFVNSYFAGTFKLLLQSGSALRIIQMLAMWAWINLQMEYVQKAQIKIKLIEYILGAKNIDDLRQLSEARAAEKKLAAPNGYNTAELLHSGVEPLRKMIPLYASPIKTLKLPLSPSVQTENSLKRFLQLTSNDTLQQYEILQWCCFMVGCLNARLYFLADNHDKLEDFYDSSQQWLEQHEQSKQHNFLRIKFQNIQLLSMQHYVNYLRMHKKYEKALSCLEAGLHRYTSVKGNVDTVYHINFLLQLRATKKELAAKKEAKSHGGLRRALAFNVSPDLENATLLAASVVAPIKTARKVPVAAFKIYDSDESLNKHTPKRAAIAPLPEVSKTKEKTLSLTARKTRKLLTTETPAKTGVTNGIKSSTKSLTARKLRELRAATGDLHSNSSNSTPDSDADNILNLCQRIESVDLVDSDDAGSGKHNEVANLETMSNNKRSVRKASRHNENLLNICRKIESIDLAGDEEPALASTKRVSTKVKEEKDCKRIHTPEVIDISDDTDSFKTPDSTFGKLTAPPKTTTNTKGSTKKAPRAAQSRRNSRETNTNDASVEVSASSAAGETTTLIPCEPQIQVVEKIKITEDKKSTTTKTRTRTKTEVRTLKVITRETEIKILSPATQAASKDKQSANATRGRARATRKATSNDNNDENVAPPVTVSRTLSRRARQ</sequence>
<feature type="region of interest" description="Disordered" evidence="1">
    <location>
        <begin position="1469"/>
        <end position="1535"/>
    </location>
</feature>
<feature type="compositionally biased region" description="Low complexity" evidence="1">
    <location>
        <begin position="1520"/>
        <end position="1530"/>
    </location>
</feature>
<organism evidence="2">
    <name type="scientific">Zeugodacus cucurbitae</name>
    <name type="common">Melon fruit fly</name>
    <name type="synonym">Bactrocera cucurbitae</name>
    <dbReference type="NCBI Taxonomy" id="28588"/>
    <lineage>
        <taxon>Eukaryota</taxon>
        <taxon>Metazoa</taxon>
        <taxon>Ecdysozoa</taxon>
        <taxon>Arthropoda</taxon>
        <taxon>Hexapoda</taxon>
        <taxon>Insecta</taxon>
        <taxon>Pterygota</taxon>
        <taxon>Neoptera</taxon>
        <taxon>Endopterygota</taxon>
        <taxon>Diptera</taxon>
        <taxon>Brachycera</taxon>
        <taxon>Muscomorpha</taxon>
        <taxon>Tephritoidea</taxon>
        <taxon>Tephritidae</taxon>
        <taxon>Zeugodacus</taxon>
        <taxon>Zeugodacus</taxon>
    </lineage>
</organism>
<accession>A0A0A1XEM7</accession>
<evidence type="ECO:0000256" key="1">
    <source>
        <dbReference type="SAM" id="MobiDB-lite"/>
    </source>
</evidence>
<gene>
    <name evidence="2" type="primary">thr</name>
    <name evidence="2" type="ORF">g.35049</name>
</gene>
<evidence type="ECO:0000313" key="2">
    <source>
        <dbReference type="EMBL" id="JAD09376.1"/>
    </source>
</evidence>
<dbReference type="EMBL" id="GBXI01004916">
    <property type="protein sequence ID" value="JAD09376.1"/>
    <property type="molecule type" value="Transcribed_RNA"/>
</dbReference>
<reference evidence="2" key="2">
    <citation type="journal article" date="2015" name="Gigascience">
        <title>Reconstructing a comprehensive transcriptome assembly of a white-pupal translocated strain of the pest fruit fly Bactrocera cucurbitae.</title>
        <authorList>
            <person name="Sim S.B."/>
            <person name="Calla B."/>
            <person name="Hall B."/>
            <person name="DeRego T."/>
            <person name="Geib S.M."/>
        </authorList>
    </citation>
    <scope>NUCLEOTIDE SEQUENCE</scope>
</reference>
<feature type="region of interest" description="Disordered" evidence="1">
    <location>
        <begin position="1586"/>
        <end position="1638"/>
    </location>
</feature>